<sequence>MDYGSKALPQALTAAKKGTFAYTTVKDRLPVTITKAIDYLSRFRNELIQRYTDAINDDLKNSIELLSQLRYELTTDKNLKKITDSGDDAILWNKALEELENMIGEKNCTWFKAPWLFVECYIYRRIRESMLLCETSLRDYDPFEKSKKESYELSFNNFCQLITSLCPLNYHEEKTNENLSKERFRIILEATLWANKNDLSLSSGNDVSSKIHNLIDLLESFKTNILCDHTENLWNFLNEIKLSKTSSNLIVIDIVLDNCSIEFVSDLILCDFLLRNNFVDKIRLHGKAYSWFISDVTRFDFDYLILQLQSSNSLVVNNFLKRLNNYLNEESSLELYFDGMFWTSPYSFDQMLKIDPDLYQFFKESSTLILFKGDLNYRKLLGDLEWDMSIPLKKAIREFRPTSLCAIRTVKSDLMANLNINSHNYIQIIEKFGDSKDWMVTGDYGLIQFVKNYE</sequence>
<comment type="catalytic activity">
    <reaction evidence="1 10">
        <text>L-glutamyl-[protein] + S-adenosyl-L-methionine = [protein]-L-glutamate 5-O-methyl ester + S-adenosyl-L-homocysteine</text>
        <dbReference type="Rhea" id="RHEA:24452"/>
        <dbReference type="Rhea" id="RHEA-COMP:10208"/>
        <dbReference type="Rhea" id="RHEA-COMP:10311"/>
        <dbReference type="ChEBI" id="CHEBI:29973"/>
        <dbReference type="ChEBI" id="CHEBI:57856"/>
        <dbReference type="ChEBI" id="CHEBI:59789"/>
        <dbReference type="ChEBI" id="CHEBI:82795"/>
    </reaction>
</comment>
<name>A0A813YFX8_9BILA</name>
<dbReference type="InterPro" id="IPR002791">
    <property type="entry name" value="ARMT1-like_metal-bd"/>
</dbReference>
<dbReference type="GO" id="GO:0046872">
    <property type="term" value="F:metal ion binding"/>
    <property type="evidence" value="ECO:0007669"/>
    <property type="project" value="UniProtKB-UniRule"/>
</dbReference>
<dbReference type="InterPro" id="IPR036075">
    <property type="entry name" value="ARMT-1-like_metal-bd_sf"/>
</dbReference>
<keyword evidence="7 10" id="KW-0464">Manganese</keyword>
<evidence type="ECO:0000256" key="9">
    <source>
        <dbReference type="ARBA" id="ARBA00048809"/>
    </source>
</evidence>
<dbReference type="Gene3D" id="3.40.50.10880">
    <property type="entry name" value="Uncharacterised protein PF01937, DUF89, domain 3"/>
    <property type="match status" value="1"/>
</dbReference>
<comment type="caution">
    <text evidence="12">The sequence shown here is derived from an EMBL/GenBank/DDBJ whole genome shotgun (WGS) entry which is preliminary data.</text>
</comment>
<evidence type="ECO:0000256" key="10">
    <source>
        <dbReference type="RuleBase" id="RU367030"/>
    </source>
</evidence>
<keyword evidence="5 10" id="KW-0479">Metal-binding</keyword>
<comment type="catalytic activity">
    <reaction evidence="9 10">
        <text>beta-D-fructose 6-phosphate = dihydroxyacetone + D-glyceraldehyde 3-phosphate</text>
        <dbReference type="Rhea" id="RHEA:28002"/>
        <dbReference type="ChEBI" id="CHEBI:16016"/>
        <dbReference type="ChEBI" id="CHEBI:57634"/>
        <dbReference type="ChEBI" id="CHEBI:59776"/>
    </reaction>
</comment>
<keyword evidence="6 10" id="KW-0378">Hydrolase</keyword>
<comment type="similarity">
    <text evidence="3 10">Belongs to the damage-control phosphatase family. Sugar phosphate phosphatase III subfamily.</text>
</comment>
<comment type="domain">
    <text evidence="10">Subfamily III proteins have a conserved RTxK motif about 40-50 residues from the C-terminus; the threonine may be replaced by serine or cysteine.</text>
</comment>
<keyword evidence="13" id="KW-1185">Reference proteome</keyword>
<evidence type="ECO:0000256" key="4">
    <source>
        <dbReference type="ARBA" id="ARBA00022596"/>
    </source>
</evidence>
<dbReference type="SUPFAM" id="SSF111321">
    <property type="entry name" value="AF1104-like"/>
    <property type="match status" value="1"/>
</dbReference>
<dbReference type="InterPro" id="IPR039763">
    <property type="entry name" value="ARMT1"/>
</dbReference>
<evidence type="ECO:0000256" key="7">
    <source>
        <dbReference type="ARBA" id="ARBA00023211"/>
    </source>
</evidence>
<dbReference type="EC" id="3.1.3.-" evidence="10"/>
<evidence type="ECO:0000313" key="12">
    <source>
        <dbReference type="EMBL" id="CAF0883846.1"/>
    </source>
</evidence>
<evidence type="ECO:0000256" key="5">
    <source>
        <dbReference type="ARBA" id="ARBA00022723"/>
    </source>
</evidence>
<dbReference type="GO" id="GO:0016791">
    <property type="term" value="F:phosphatase activity"/>
    <property type="evidence" value="ECO:0007669"/>
    <property type="project" value="TreeGrafter"/>
</dbReference>
<evidence type="ECO:0000256" key="8">
    <source>
        <dbReference type="ARBA" id="ARBA00045980"/>
    </source>
</evidence>
<dbReference type="OrthoDB" id="541375at2759"/>
<proteinExistence type="inferred from homology"/>
<dbReference type="EC" id="2.1.1.-" evidence="10"/>
<evidence type="ECO:0000259" key="11">
    <source>
        <dbReference type="Pfam" id="PF01937"/>
    </source>
</evidence>
<gene>
    <name evidence="12" type="ORF">OXX778_LOCUS10556</name>
</gene>
<evidence type="ECO:0000313" key="13">
    <source>
        <dbReference type="Proteomes" id="UP000663879"/>
    </source>
</evidence>
<dbReference type="AlphaFoldDB" id="A0A813YFX8"/>
<dbReference type="GO" id="GO:0051998">
    <property type="term" value="F:protein carboxyl O-methyltransferase activity"/>
    <property type="evidence" value="ECO:0007669"/>
    <property type="project" value="UniProtKB-UniRule"/>
</dbReference>
<feature type="domain" description="Damage-control phosphatase ARMT1-like metal-binding" evidence="11">
    <location>
        <begin position="24"/>
        <end position="419"/>
    </location>
</feature>
<evidence type="ECO:0000256" key="2">
    <source>
        <dbReference type="ARBA" id="ARBA00001326"/>
    </source>
</evidence>
<comment type="cofactor">
    <cofactor evidence="10">
        <name>Mn(2+)</name>
        <dbReference type="ChEBI" id="CHEBI:29035"/>
    </cofactor>
    <cofactor evidence="10">
        <name>Ni(2+)</name>
        <dbReference type="ChEBI" id="CHEBI:49786"/>
    </cofactor>
</comment>
<evidence type="ECO:0000256" key="6">
    <source>
        <dbReference type="ARBA" id="ARBA00022801"/>
    </source>
</evidence>
<dbReference type="Gene3D" id="1.20.930.60">
    <property type="match status" value="1"/>
</dbReference>
<organism evidence="12 13">
    <name type="scientific">Brachionus calyciflorus</name>
    <dbReference type="NCBI Taxonomy" id="104777"/>
    <lineage>
        <taxon>Eukaryota</taxon>
        <taxon>Metazoa</taxon>
        <taxon>Spiralia</taxon>
        <taxon>Gnathifera</taxon>
        <taxon>Rotifera</taxon>
        <taxon>Eurotatoria</taxon>
        <taxon>Monogononta</taxon>
        <taxon>Pseudotrocha</taxon>
        <taxon>Ploima</taxon>
        <taxon>Brachionidae</taxon>
        <taxon>Brachionus</taxon>
    </lineage>
</organism>
<dbReference type="EMBL" id="CAJNOC010001686">
    <property type="protein sequence ID" value="CAF0883846.1"/>
    <property type="molecule type" value="Genomic_DNA"/>
</dbReference>
<comment type="catalytic activity">
    <reaction evidence="2 10">
        <text>beta-D-fructose 1-phosphate + H2O = D-fructose + phosphate</text>
        <dbReference type="Rhea" id="RHEA:35603"/>
        <dbReference type="ChEBI" id="CHEBI:15377"/>
        <dbReference type="ChEBI" id="CHEBI:37721"/>
        <dbReference type="ChEBI" id="CHEBI:43474"/>
        <dbReference type="ChEBI" id="CHEBI:138881"/>
    </reaction>
</comment>
<dbReference type="PANTHER" id="PTHR12260:SF6">
    <property type="entry name" value="DAMAGE-CONTROL PHOSPHATASE ARMT1"/>
    <property type="match status" value="1"/>
</dbReference>
<dbReference type="GO" id="GO:0006974">
    <property type="term" value="P:DNA damage response"/>
    <property type="evidence" value="ECO:0007669"/>
    <property type="project" value="TreeGrafter"/>
</dbReference>
<dbReference type="PANTHER" id="PTHR12260">
    <property type="entry name" value="DAMAGE-CONTROL PHOSPHATASE ARMT1"/>
    <property type="match status" value="1"/>
</dbReference>
<dbReference type="GO" id="GO:0032259">
    <property type="term" value="P:methylation"/>
    <property type="evidence" value="ECO:0007669"/>
    <property type="project" value="UniProtKB-KW"/>
</dbReference>
<evidence type="ECO:0000256" key="3">
    <source>
        <dbReference type="ARBA" id="ARBA00009519"/>
    </source>
</evidence>
<keyword evidence="10" id="KW-0489">Methyltransferase</keyword>
<keyword evidence="10" id="KW-0808">Transferase</keyword>
<reference evidence="12" key="1">
    <citation type="submission" date="2021-02" db="EMBL/GenBank/DDBJ databases">
        <authorList>
            <person name="Nowell W R."/>
        </authorList>
    </citation>
    <scope>NUCLEOTIDE SEQUENCE</scope>
    <source>
        <strain evidence="12">Ploen Becks lab</strain>
    </source>
</reference>
<accession>A0A813YFX8</accession>
<dbReference type="GO" id="GO:0005634">
    <property type="term" value="C:nucleus"/>
    <property type="evidence" value="ECO:0007669"/>
    <property type="project" value="TreeGrafter"/>
</dbReference>
<protein>
    <recommendedName>
        <fullName evidence="10">Sugar phosphate phosphatase</fullName>
        <ecNumber evidence="10">2.1.1.-</ecNumber>
        <ecNumber evidence="10">3.1.3.-</ecNumber>
    </recommendedName>
</protein>
<dbReference type="Proteomes" id="UP000663879">
    <property type="component" value="Unassembled WGS sequence"/>
</dbReference>
<keyword evidence="4" id="KW-0533">Nickel</keyword>
<dbReference type="Pfam" id="PF01937">
    <property type="entry name" value="ARMT1-like_dom"/>
    <property type="match status" value="1"/>
</dbReference>
<evidence type="ECO:0000256" key="1">
    <source>
        <dbReference type="ARBA" id="ARBA00000807"/>
    </source>
</evidence>
<comment type="function">
    <text evidence="8 10">Metal-dependent phosphatase that shows phosphatase activity against several substrates, including fructose-1-phosphate and fructose-6-phosphate. Its preference for fructose-1-phosphate, a strong glycating agent that causes DNA damage rather than a canonical yeast metabolite, suggests a damage-control function in hexose phosphate metabolism. Has also been shown to have O-methyltransferase activity that methylates glutamate residues of target proteins to form gamma-glutamyl methyl ester residues. Possibly methylates PCNA, suggesting it is involved in the DNA damage response.</text>
</comment>